<gene>
    <name evidence="1" type="ORF">DFJ66_0277</name>
</gene>
<dbReference type="AlphaFoldDB" id="A0A495X0C1"/>
<proteinExistence type="predicted"/>
<name>A0A495X0C1_9PSEU</name>
<dbReference type="OrthoDB" id="3689933at2"/>
<evidence type="ECO:0000313" key="2">
    <source>
        <dbReference type="Proteomes" id="UP000272729"/>
    </source>
</evidence>
<comment type="caution">
    <text evidence="1">The sequence shown here is derived from an EMBL/GenBank/DDBJ whole genome shotgun (WGS) entry which is preliminary data.</text>
</comment>
<evidence type="ECO:0000313" key="1">
    <source>
        <dbReference type="EMBL" id="RKT67109.1"/>
    </source>
</evidence>
<dbReference type="RefSeq" id="WP_121217167.1">
    <property type="nucleotide sequence ID" value="NZ_JBIUBA010000046.1"/>
</dbReference>
<accession>A0A495X0C1</accession>
<protein>
    <submittedName>
        <fullName evidence="1">Uncharacterized protein</fullName>
    </submittedName>
</protein>
<dbReference type="Proteomes" id="UP000272729">
    <property type="component" value="Unassembled WGS sequence"/>
</dbReference>
<sequence>MATLDVLTLTEAKQGLNEVNATGLDAELPAWITAVSLRLDQLVGPIVRRSVSESLDGGRCTVHLHHYPVYSITTVTEYNHTTPTVLTAETNLSKPASAYLAEPYDVPVSLADGSQLVLLSGAIRRRASGSDTWFPTGRRNVVIAYSAGRFADTASVDQRYKRAAVLCLQNIWQSQRISTAIEGEFDVPVSNFPRFVIPNAVKEMFPGEVQAEPNRFLVA</sequence>
<organism evidence="1 2">
    <name type="scientific">Saccharothrix variisporea</name>
    <dbReference type="NCBI Taxonomy" id="543527"/>
    <lineage>
        <taxon>Bacteria</taxon>
        <taxon>Bacillati</taxon>
        <taxon>Actinomycetota</taxon>
        <taxon>Actinomycetes</taxon>
        <taxon>Pseudonocardiales</taxon>
        <taxon>Pseudonocardiaceae</taxon>
        <taxon>Saccharothrix</taxon>
    </lineage>
</organism>
<reference evidence="1 2" key="1">
    <citation type="submission" date="2018-10" db="EMBL/GenBank/DDBJ databases">
        <title>Sequencing the genomes of 1000 actinobacteria strains.</title>
        <authorList>
            <person name="Klenk H.-P."/>
        </authorList>
    </citation>
    <scope>NUCLEOTIDE SEQUENCE [LARGE SCALE GENOMIC DNA]</scope>
    <source>
        <strain evidence="1 2">DSM 43911</strain>
    </source>
</reference>
<dbReference type="EMBL" id="RBXR01000001">
    <property type="protein sequence ID" value="RKT67109.1"/>
    <property type="molecule type" value="Genomic_DNA"/>
</dbReference>
<keyword evidence="2" id="KW-1185">Reference proteome</keyword>